<gene>
    <name evidence="1" type="ORF">C0J27_05050</name>
</gene>
<dbReference type="KEGG" id="cdes:C0J27_05050"/>
<proteinExistence type="predicted"/>
<name>A0A345ZCQ3_9BACT</name>
<dbReference type="Proteomes" id="UP000254834">
    <property type="component" value="Chromosome"/>
</dbReference>
<evidence type="ECO:0000313" key="1">
    <source>
        <dbReference type="EMBL" id="AXK61070.1"/>
    </source>
</evidence>
<accession>A0A345ZCQ3</accession>
<evidence type="ECO:0008006" key="3">
    <source>
        <dbReference type="Google" id="ProtNLM"/>
    </source>
</evidence>
<protein>
    <recommendedName>
        <fullName evidence="3">Ankyrin repeat domain-containing protein</fullName>
    </recommendedName>
</protein>
<evidence type="ECO:0000313" key="2">
    <source>
        <dbReference type="Proteomes" id="UP000254834"/>
    </source>
</evidence>
<dbReference type="AlphaFoldDB" id="A0A345ZCQ3"/>
<dbReference type="RefSeq" id="WP_115586085.1">
    <property type="nucleotide sequence ID" value="NZ_CP025544.1"/>
</dbReference>
<organism evidence="1 2">
    <name type="scientific">Candidatus Chromulinivorax destructor</name>
    <dbReference type="NCBI Taxonomy" id="2066483"/>
    <lineage>
        <taxon>Bacteria</taxon>
        <taxon>Candidatus Babelota</taxon>
        <taxon>Candidatus Babeliae</taxon>
        <taxon>Candidatus Babeliales</taxon>
        <taxon>Candidatus Chromulinivoraceae</taxon>
        <taxon>Candidatus Chromulinivorax</taxon>
    </lineage>
</organism>
<sequence length="141" mass="15689">MKYSFFFVVSLVCFQLQAAPEHKKSHNHKVEKSDHALIKKVHYSSMANFAQSIEEGRNHVEEYVTTRPKLLTKVEKVSGLTPLEIAVVADNECAVKSILAAAFENDKKLAISMAIDKASKAGNTHLVNILKFSCIEDEDAL</sequence>
<reference evidence="1 2" key="1">
    <citation type="submission" date="2017-12" db="EMBL/GenBank/DDBJ databases">
        <title>Chromulinavorax destructans is a abundant pathogen of dominant heterotrophic picoflagllates.</title>
        <authorList>
            <person name="Deeg C.M."/>
            <person name="Zimmer M."/>
            <person name="Suttle C.A."/>
        </authorList>
    </citation>
    <scope>NUCLEOTIDE SEQUENCE [LARGE SCALE GENOMIC DNA]</scope>
    <source>
        <strain evidence="1 2">SeV1</strain>
    </source>
</reference>
<dbReference type="EMBL" id="CP025544">
    <property type="protein sequence ID" value="AXK61070.1"/>
    <property type="molecule type" value="Genomic_DNA"/>
</dbReference>
<keyword evidence="2" id="KW-1185">Reference proteome</keyword>